<name>A0A0F3QIT0_RICBE</name>
<accession>A0A0F3QIT0</accession>
<dbReference type="RefSeq" id="WP_231569943.1">
    <property type="nucleotide sequence ID" value="NZ_LAOJ01000001.1"/>
</dbReference>
<proteinExistence type="predicted"/>
<comment type="caution">
    <text evidence="1">The sequence shown here is derived from an EMBL/GenBank/DDBJ whole genome shotgun (WGS) entry which is preliminary data.</text>
</comment>
<protein>
    <submittedName>
        <fullName evidence="1">Uncharacterized protein</fullName>
    </submittedName>
</protein>
<dbReference type="AlphaFoldDB" id="A0A0F3QIT0"/>
<gene>
    <name evidence="1" type="ORF">RBEMOGI_1137</name>
</gene>
<dbReference type="Proteomes" id="UP000033689">
    <property type="component" value="Unassembled WGS sequence"/>
</dbReference>
<dbReference type="STRING" id="33990.A3306_01480"/>
<sequence>MLKNPNHHIPKEFTESIYGLKVYCTYNSEPPTSIIIDVAKSFNTGNNHNYLAVFSNLIKNVYDSLTNNPSTIEYKHFMTMLSIISDHRTNVVSNDDILISWDYIAYCRYLNMNPSKAIETFKKYFPSCTEIKIEPPVFLASVDNSLNDFAQQGITLSGVLNTTAETFLKYNYKVNCFLAYSLVLVSFSFNIHH</sequence>
<dbReference type="EMBL" id="LAOJ01000001">
    <property type="protein sequence ID" value="KJV92505.1"/>
    <property type="molecule type" value="Genomic_DNA"/>
</dbReference>
<organism evidence="1 2">
    <name type="scientific">Rickettsia bellii str. RML Mogi</name>
    <dbReference type="NCBI Taxonomy" id="1359194"/>
    <lineage>
        <taxon>Bacteria</taxon>
        <taxon>Pseudomonadati</taxon>
        <taxon>Pseudomonadota</taxon>
        <taxon>Alphaproteobacteria</taxon>
        <taxon>Rickettsiales</taxon>
        <taxon>Rickettsiaceae</taxon>
        <taxon>Rickettsieae</taxon>
        <taxon>Rickettsia</taxon>
        <taxon>belli group</taxon>
    </lineage>
</organism>
<evidence type="ECO:0000313" key="1">
    <source>
        <dbReference type="EMBL" id="KJV92505.1"/>
    </source>
</evidence>
<dbReference type="PATRIC" id="fig|1359194.3.peg.1157"/>
<evidence type="ECO:0000313" key="2">
    <source>
        <dbReference type="Proteomes" id="UP000033689"/>
    </source>
</evidence>
<reference evidence="1 2" key="1">
    <citation type="submission" date="2015-02" db="EMBL/GenBank/DDBJ databases">
        <title>Genome Sequencing of Rickettsiales.</title>
        <authorList>
            <person name="Daugherty S.C."/>
            <person name="Su Q."/>
            <person name="Abolude K."/>
            <person name="Beier-Sexton M."/>
            <person name="Carlyon J.A."/>
            <person name="Carter R."/>
            <person name="Day N.P."/>
            <person name="Dumler S.J."/>
            <person name="Dyachenko V."/>
            <person name="Godinez A."/>
            <person name="Kurtti T.J."/>
            <person name="Lichay M."/>
            <person name="Mullins K.E."/>
            <person name="Ott S."/>
            <person name="Pappas-Brown V."/>
            <person name="Paris D.H."/>
            <person name="Patel P."/>
            <person name="Richards A.L."/>
            <person name="Sadzewicz L."/>
            <person name="Sears K."/>
            <person name="Seidman D."/>
            <person name="Sengamalay N."/>
            <person name="Stenos J."/>
            <person name="Tallon L.J."/>
            <person name="Vincent G."/>
            <person name="Fraser C.M."/>
            <person name="Munderloh U."/>
            <person name="Dunning-Hotopp J.C."/>
        </authorList>
    </citation>
    <scope>NUCLEOTIDE SEQUENCE [LARGE SCALE GENOMIC DNA]</scope>
    <source>
        <strain evidence="1 2">RML Mogi</strain>
    </source>
</reference>